<feature type="compositionally biased region" description="Polar residues" evidence="1">
    <location>
        <begin position="245"/>
        <end position="258"/>
    </location>
</feature>
<evidence type="ECO:0000256" key="1">
    <source>
        <dbReference type="SAM" id="MobiDB-lite"/>
    </source>
</evidence>
<comment type="caution">
    <text evidence="2">The sequence shown here is derived from an EMBL/GenBank/DDBJ whole genome shotgun (WGS) entry which is preliminary data.</text>
</comment>
<sequence>MTSPAPWRGAGRIRGSDDVARALATVTGTAASKKQNLTTATPAQALRAAAQVSDSGADRFLPLHPVLAPLSPWAGGLRRGSTVAVTGSMSLLYAVLAPIIGAGGWAAVVGMPDLGAVAAAEHDGLDLSRLALVPDPGTDWPAILAVLMDGVDAVAIRPRGGVTDATARALVARARRTGTILIPTGRWPGADLNLAASDRVWHGLGQGRGRLKQMTLTVTAHGRGAAARPRRLTTPIPLPGPGVTAQQRRPQTWTTWSE</sequence>
<organism evidence="2 3">
    <name type="scientific">Pilimelia anulata</name>
    <dbReference type="NCBI Taxonomy" id="53371"/>
    <lineage>
        <taxon>Bacteria</taxon>
        <taxon>Bacillati</taxon>
        <taxon>Actinomycetota</taxon>
        <taxon>Actinomycetes</taxon>
        <taxon>Micromonosporales</taxon>
        <taxon>Micromonosporaceae</taxon>
        <taxon>Pilimelia</taxon>
    </lineage>
</organism>
<protein>
    <submittedName>
        <fullName evidence="2">Uncharacterized protein</fullName>
    </submittedName>
</protein>
<feature type="region of interest" description="Disordered" evidence="1">
    <location>
        <begin position="222"/>
        <end position="258"/>
    </location>
</feature>
<dbReference type="RefSeq" id="WP_229783469.1">
    <property type="nucleotide sequence ID" value="NZ_BMQB01000003.1"/>
</dbReference>
<evidence type="ECO:0000313" key="3">
    <source>
        <dbReference type="Proteomes" id="UP000649739"/>
    </source>
</evidence>
<dbReference type="AlphaFoldDB" id="A0A8J3B2K4"/>
<name>A0A8J3B2K4_9ACTN</name>
<keyword evidence="3" id="KW-1185">Reference proteome</keyword>
<feature type="compositionally biased region" description="Low complexity" evidence="1">
    <location>
        <begin position="222"/>
        <end position="235"/>
    </location>
</feature>
<proteinExistence type="predicted"/>
<reference evidence="2" key="2">
    <citation type="submission" date="2020-09" db="EMBL/GenBank/DDBJ databases">
        <authorList>
            <person name="Sun Q."/>
            <person name="Ohkuma M."/>
        </authorList>
    </citation>
    <scope>NUCLEOTIDE SEQUENCE</scope>
    <source>
        <strain evidence="2">JCM 3090</strain>
    </source>
</reference>
<dbReference type="EMBL" id="BMQB01000003">
    <property type="protein sequence ID" value="GGJ89742.1"/>
    <property type="molecule type" value="Genomic_DNA"/>
</dbReference>
<reference evidence="2" key="1">
    <citation type="journal article" date="2014" name="Int. J. Syst. Evol. Microbiol.">
        <title>Complete genome sequence of Corynebacterium casei LMG S-19264T (=DSM 44701T), isolated from a smear-ripened cheese.</title>
        <authorList>
            <consortium name="US DOE Joint Genome Institute (JGI-PGF)"/>
            <person name="Walter F."/>
            <person name="Albersmeier A."/>
            <person name="Kalinowski J."/>
            <person name="Ruckert C."/>
        </authorList>
    </citation>
    <scope>NUCLEOTIDE SEQUENCE</scope>
    <source>
        <strain evidence="2">JCM 3090</strain>
    </source>
</reference>
<accession>A0A8J3B2K4</accession>
<gene>
    <name evidence="2" type="ORF">GCM10010123_19440</name>
</gene>
<evidence type="ECO:0000313" key="2">
    <source>
        <dbReference type="EMBL" id="GGJ89742.1"/>
    </source>
</evidence>
<dbReference type="Proteomes" id="UP000649739">
    <property type="component" value="Unassembled WGS sequence"/>
</dbReference>